<evidence type="ECO:0000313" key="3">
    <source>
        <dbReference type="Proteomes" id="UP000020681"/>
    </source>
</evidence>
<proteinExistence type="predicted"/>
<organism evidence="2 3">
    <name type="scientific">Mycobacterium ulcerans str. Harvey</name>
    <dbReference type="NCBI Taxonomy" id="1299332"/>
    <lineage>
        <taxon>Bacteria</taxon>
        <taxon>Bacillati</taxon>
        <taxon>Actinomycetota</taxon>
        <taxon>Actinomycetes</taxon>
        <taxon>Mycobacteriales</taxon>
        <taxon>Mycobacteriaceae</taxon>
        <taxon>Mycobacterium</taxon>
        <taxon>Mycobacterium ulcerans group</taxon>
    </lineage>
</organism>
<keyword evidence="3" id="KW-1185">Reference proteome</keyword>
<dbReference type="Proteomes" id="UP000020681">
    <property type="component" value="Unassembled WGS sequence"/>
</dbReference>
<gene>
    <name evidence="2" type="ORF">I551_6486</name>
</gene>
<protein>
    <submittedName>
        <fullName evidence="2">Uncharacterized protein</fullName>
    </submittedName>
</protein>
<dbReference type="EMBL" id="JAOL01000166">
    <property type="protein sequence ID" value="EUA87036.1"/>
    <property type="molecule type" value="Genomic_DNA"/>
</dbReference>
<evidence type="ECO:0000313" key="2">
    <source>
        <dbReference type="EMBL" id="EUA87036.1"/>
    </source>
</evidence>
<accession>A0ABP3A8S5</accession>
<name>A0ABP3A8S5_MYCUL</name>
<comment type="caution">
    <text evidence="2">The sequence shown here is derived from an EMBL/GenBank/DDBJ whole genome shotgun (WGS) entry which is preliminary data.</text>
</comment>
<feature type="compositionally biased region" description="Polar residues" evidence="1">
    <location>
        <begin position="1"/>
        <end position="14"/>
    </location>
</feature>
<reference evidence="2 3" key="1">
    <citation type="submission" date="2014-01" db="EMBL/GenBank/DDBJ databases">
        <authorList>
            <person name="Dobos K."/>
            <person name="Lenaerts A."/>
            <person name="Ordway D."/>
            <person name="DeGroote M.A."/>
            <person name="Parker T."/>
            <person name="Sizemore C."/>
            <person name="Tallon L.J."/>
            <person name="Sadzewicz L.K."/>
            <person name="Sengamalay N."/>
            <person name="Fraser C.M."/>
            <person name="Hine E."/>
            <person name="Shefchek K.A."/>
            <person name="Das S.P."/>
            <person name="Tettelin H."/>
        </authorList>
    </citation>
    <scope>NUCLEOTIDE SEQUENCE [LARGE SCALE GENOMIC DNA]</scope>
    <source>
        <strain evidence="2 3">Harvey</strain>
    </source>
</reference>
<feature type="region of interest" description="Disordered" evidence="1">
    <location>
        <begin position="1"/>
        <end position="22"/>
    </location>
</feature>
<sequence>MSRSRIASQASPSSKRCAPKSIAKQPGWMSWLSGGFVR</sequence>
<evidence type="ECO:0000256" key="1">
    <source>
        <dbReference type="SAM" id="MobiDB-lite"/>
    </source>
</evidence>